<reference evidence="1" key="1">
    <citation type="submission" date="2019-04" db="EMBL/GenBank/DDBJ databases">
        <title>Microbes associate with the intestines of laboratory mice.</title>
        <authorList>
            <person name="Navarre W."/>
            <person name="Wong E."/>
            <person name="Huang K."/>
            <person name="Tropini C."/>
            <person name="Ng K."/>
            <person name="Yu B."/>
        </authorList>
    </citation>
    <scope>NUCLEOTIDE SEQUENCE</scope>
    <source>
        <strain evidence="1">NM01_1-7b</strain>
    </source>
</reference>
<accession>A0AC61S1Z8</accession>
<evidence type="ECO:0000313" key="1">
    <source>
        <dbReference type="EMBL" id="TGY97944.1"/>
    </source>
</evidence>
<dbReference type="Proteomes" id="UP000304953">
    <property type="component" value="Unassembled WGS sequence"/>
</dbReference>
<proteinExistence type="predicted"/>
<evidence type="ECO:0000313" key="2">
    <source>
        <dbReference type="Proteomes" id="UP000304953"/>
    </source>
</evidence>
<comment type="caution">
    <text evidence="1">The sequence shown here is derived from an EMBL/GenBank/DDBJ whole genome shotgun (WGS) entry which is preliminary data.</text>
</comment>
<name>A0AC61S1Z8_9FIRM</name>
<keyword evidence="2" id="KW-1185">Reference proteome</keyword>
<organism evidence="1 2">
    <name type="scientific">Petralouisia muris</name>
    <dbReference type="NCBI Taxonomy" id="3032872"/>
    <lineage>
        <taxon>Bacteria</taxon>
        <taxon>Bacillati</taxon>
        <taxon>Bacillota</taxon>
        <taxon>Clostridia</taxon>
        <taxon>Lachnospirales</taxon>
        <taxon>Lachnospiraceae</taxon>
        <taxon>Petralouisia</taxon>
    </lineage>
</organism>
<protein>
    <submittedName>
        <fullName evidence="1">Uncharacterized protein</fullName>
    </submittedName>
</protein>
<sequence length="202" mass="23443">MEKLYLALVDTPGLFASVIRRVIGIDYIHVVLSMDEELNEAYSVGRRNPAVPILAGFEKEDARKIEQVFPSAKYKIVSMECTKEQKENISRQLQECFSRRFQFHYCILGLPMLLCNIPFYQKNHYTCSSFVASILEDNGLDLFGKHFSLVTPRDFYELKDTNLEFEGTLHEFNESCLRYPVKNPGFFRQAMRKLSYVRNGVA</sequence>
<dbReference type="EMBL" id="SRYA01000003">
    <property type="protein sequence ID" value="TGY97944.1"/>
    <property type="molecule type" value="Genomic_DNA"/>
</dbReference>
<gene>
    <name evidence="1" type="ORF">E5329_02160</name>
</gene>